<evidence type="ECO:0000256" key="7">
    <source>
        <dbReference type="ARBA" id="ARBA00022741"/>
    </source>
</evidence>
<dbReference type="PROSITE" id="PS50109">
    <property type="entry name" value="HIS_KIN"/>
    <property type="match status" value="1"/>
</dbReference>
<gene>
    <name evidence="15" type="ORF">DFP89_10846</name>
</gene>
<evidence type="ECO:0000256" key="5">
    <source>
        <dbReference type="ARBA" id="ARBA00022679"/>
    </source>
</evidence>
<dbReference type="SMART" id="SM00388">
    <property type="entry name" value="HisKA"/>
    <property type="match status" value="1"/>
</dbReference>
<dbReference type="InterPro" id="IPR005467">
    <property type="entry name" value="His_kinase_dom"/>
</dbReference>
<evidence type="ECO:0000256" key="12">
    <source>
        <dbReference type="PROSITE-ProRule" id="PRU00169"/>
    </source>
</evidence>
<protein>
    <recommendedName>
        <fullName evidence="3">histidine kinase</fullName>
        <ecNumber evidence="3">2.7.13.3</ecNumber>
    </recommendedName>
</protein>
<dbReference type="InterPro" id="IPR036097">
    <property type="entry name" value="HisK_dim/P_sf"/>
</dbReference>
<dbReference type="InterPro" id="IPR001789">
    <property type="entry name" value="Sig_transdc_resp-reg_receiver"/>
</dbReference>
<dbReference type="Gene3D" id="2.60.40.10">
    <property type="entry name" value="Immunoglobulins"/>
    <property type="match status" value="1"/>
</dbReference>
<dbReference type="Pfam" id="PF00072">
    <property type="entry name" value="Response_reg"/>
    <property type="match status" value="1"/>
</dbReference>
<evidence type="ECO:0000313" key="16">
    <source>
        <dbReference type="Proteomes" id="UP000253345"/>
    </source>
</evidence>
<comment type="catalytic activity">
    <reaction evidence="1">
        <text>ATP + protein L-histidine = ADP + protein N-phospho-L-histidine.</text>
        <dbReference type="EC" id="2.7.13.3"/>
    </reaction>
</comment>
<dbReference type="SMART" id="SM00448">
    <property type="entry name" value="REC"/>
    <property type="match status" value="1"/>
</dbReference>
<dbReference type="SUPFAM" id="SSF55874">
    <property type="entry name" value="ATPase domain of HSP90 chaperone/DNA topoisomerase II/histidine kinase"/>
    <property type="match status" value="1"/>
</dbReference>
<keyword evidence="16" id="KW-1185">Reference proteome</keyword>
<keyword evidence="9" id="KW-0067">ATP-binding</keyword>
<dbReference type="InterPro" id="IPR013783">
    <property type="entry name" value="Ig-like_fold"/>
</dbReference>
<dbReference type="InterPro" id="IPR015943">
    <property type="entry name" value="WD40/YVTN_repeat-like_dom_sf"/>
</dbReference>
<dbReference type="SUPFAM" id="SSF63829">
    <property type="entry name" value="Calcium-dependent phosphotriesterase"/>
    <property type="match status" value="1"/>
</dbReference>
<dbReference type="SUPFAM" id="SSF47384">
    <property type="entry name" value="Homodimeric domain of signal transducing histidine kinase"/>
    <property type="match status" value="1"/>
</dbReference>
<dbReference type="CDD" id="cd00146">
    <property type="entry name" value="PKD"/>
    <property type="match status" value="1"/>
</dbReference>
<dbReference type="InterPro" id="IPR036890">
    <property type="entry name" value="HATPase_C_sf"/>
</dbReference>
<dbReference type="PRINTS" id="PR00344">
    <property type="entry name" value="BCTRLSENSOR"/>
</dbReference>
<comment type="subcellular location">
    <subcellularLocation>
        <location evidence="2">Membrane</location>
    </subcellularLocation>
</comment>
<dbReference type="Pfam" id="PF07495">
    <property type="entry name" value="Y_Y_Y"/>
    <property type="match status" value="1"/>
</dbReference>
<keyword evidence="7" id="KW-0547">Nucleotide-binding</keyword>
<dbReference type="EMBL" id="QPJL01000008">
    <property type="protein sequence ID" value="RCW84102.1"/>
    <property type="molecule type" value="Genomic_DNA"/>
</dbReference>
<keyword evidence="8 15" id="KW-0418">Kinase</keyword>
<dbReference type="SUPFAM" id="SSF52172">
    <property type="entry name" value="CheY-like"/>
    <property type="match status" value="1"/>
</dbReference>
<evidence type="ECO:0000256" key="3">
    <source>
        <dbReference type="ARBA" id="ARBA00012438"/>
    </source>
</evidence>
<dbReference type="CDD" id="cd16922">
    <property type="entry name" value="HATPase_EvgS-ArcB-TorS-like"/>
    <property type="match status" value="1"/>
</dbReference>
<accession>A0A368YV51</accession>
<keyword evidence="6" id="KW-0812">Transmembrane</keyword>
<keyword evidence="11" id="KW-0472">Membrane</keyword>
<sequence length="818" mass="89904">MMELAADGSVWAGGDGGLSRFDPATHRYTNFTGGGAGGLSNSIVLDIFEDSRQVIWVATGDGLNRFDPQTNSFTSFHKKDGLPSNQVIGIIEDLNGYLWVSTNSGISRIDPRTNTFRNHDPGDGLVNDQFNARIADRTRDGRLLFGRESGFTAFDPDTLQDNQNVPPVVLTDFQLFNESVRLGENSVLDVQIGLADTLTLSHDDTVFSFEFAALNYRRPEKNQYAYKMEGFDGDWRFTSSARRFATYTNLDPGSYVFRVKASNDDGLWNETGTALPITILPPWWMTGWFRALVAMTLLGATASVFLWQRRAGLRRERVLQRLVTRRTHELEIARDEADAANKAKSLFLSSMSHELRTPLNGILGYAQVLKRRGLGSAVDSGLDIIHQSAAHLLTVINDILDLSKIEAGKLDLYPREVNLPVFLRTIIAIVRARAEAKGGVDLSLEALSPLPETVTADETRLRQVLLNLLDNAVKFTDAGAVTLTVDSKPAHLPGHARLSFEVRDSGKGIPPGMQALIFEPFAQVPDTERLAEGTGLGLPICRKILQMMGSDLAVESPSPYSQASEAPGSVFRFEVLLPVVERALAPQTSGARHIAGYRGTRRRILVVDDKQQNRQVLTDMLAPLGFSIETAVNGQDAVSAVLADPPDMVLMDLVMPVMTGFEAIRQIRQNEALRELPIVAVSASVLDLNESLKVGCQDFLAKPVSFDKLMEVLEELLKLDWIVRDAPRDGDAVLPAPADSDRIVTPPPLTDIALLRGLVEDGDMRGVIACAARLAEDRPDLSAFSEAVTQMATRFEDRNLLSFIAKFEAEGEVDEYRA</sequence>
<dbReference type="PROSITE" id="PS50110">
    <property type="entry name" value="RESPONSE_REGULATORY"/>
    <property type="match status" value="1"/>
</dbReference>
<dbReference type="AlphaFoldDB" id="A0A368YV51"/>
<dbReference type="GO" id="GO:0000155">
    <property type="term" value="F:phosphorelay sensor kinase activity"/>
    <property type="evidence" value="ECO:0007669"/>
    <property type="project" value="InterPro"/>
</dbReference>
<proteinExistence type="predicted"/>
<dbReference type="InterPro" id="IPR003594">
    <property type="entry name" value="HATPase_dom"/>
</dbReference>
<dbReference type="InterPro" id="IPR011006">
    <property type="entry name" value="CheY-like_superfamily"/>
</dbReference>
<dbReference type="Gene3D" id="3.30.565.10">
    <property type="entry name" value="Histidine kinase-like ATPase, C-terminal domain"/>
    <property type="match status" value="1"/>
</dbReference>
<dbReference type="InterPro" id="IPR003661">
    <property type="entry name" value="HisK_dim/P_dom"/>
</dbReference>
<evidence type="ECO:0000259" key="13">
    <source>
        <dbReference type="PROSITE" id="PS50109"/>
    </source>
</evidence>
<dbReference type="PANTHER" id="PTHR43547">
    <property type="entry name" value="TWO-COMPONENT HISTIDINE KINASE"/>
    <property type="match status" value="1"/>
</dbReference>
<evidence type="ECO:0000313" key="15">
    <source>
        <dbReference type="EMBL" id="RCW84102.1"/>
    </source>
</evidence>
<evidence type="ECO:0000256" key="10">
    <source>
        <dbReference type="ARBA" id="ARBA00022989"/>
    </source>
</evidence>
<keyword evidence="5" id="KW-0808">Transferase</keyword>
<dbReference type="FunFam" id="1.10.287.130:FF:000004">
    <property type="entry name" value="Ethylene receptor 1"/>
    <property type="match status" value="1"/>
</dbReference>
<dbReference type="RefSeq" id="WP_114349089.1">
    <property type="nucleotide sequence ID" value="NZ_QPJL01000008.1"/>
</dbReference>
<reference evidence="15 16" key="1">
    <citation type="submission" date="2018-07" db="EMBL/GenBank/DDBJ databases">
        <title>Genomic Encyclopedia of Type Strains, Phase III (KMG-III): the genomes of soil and plant-associated and newly described type strains.</title>
        <authorList>
            <person name="Whitman W."/>
        </authorList>
    </citation>
    <scope>NUCLEOTIDE SEQUENCE [LARGE SCALE GENOMIC DNA]</scope>
    <source>
        <strain evidence="15 16">CECT 8525</strain>
    </source>
</reference>
<dbReference type="Gene3D" id="1.10.287.130">
    <property type="match status" value="1"/>
</dbReference>
<comment type="caution">
    <text evidence="15">The sequence shown here is derived from an EMBL/GenBank/DDBJ whole genome shotgun (WGS) entry which is preliminary data.</text>
</comment>
<dbReference type="CDD" id="cd00082">
    <property type="entry name" value="HisKA"/>
    <property type="match status" value="1"/>
</dbReference>
<dbReference type="GO" id="GO:0005524">
    <property type="term" value="F:ATP binding"/>
    <property type="evidence" value="ECO:0007669"/>
    <property type="project" value="UniProtKB-KW"/>
</dbReference>
<dbReference type="InterPro" id="IPR011110">
    <property type="entry name" value="Reg_prop"/>
</dbReference>
<dbReference type="OrthoDB" id="9801651at2"/>
<dbReference type="CDD" id="cd17546">
    <property type="entry name" value="REC_hyHK_CKI1_RcsC-like"/>
    <property type="match status" value="1"/>
</dbReference>
<evidence type="ECO:0000256" key="9">
    <source>
        <dbReference type="ARBA" id="ARBA00022840"/>
    </source>
</evidence>
<dbReference type="Gene3D" id="3.40.50.2300">
    <property type="match status" value="1"/>
</dbReference>
<dbReference type="Proteomes" id="UP000253345">
    <property type="component" value="Unassembled WGS sequence"/>
</dbReference>
<evidence type="ECO:0000256" key="4">
    <source>
        <dbReference type="ARBA" id="ARBA00022553"/>
    </source>
</evidence>
<dbReference type="Pfam" id="PF07494">
    <property type="entry name" value="Reg_prop"/>
    <property type="match status" value="1"/>
</dbReference>
<dbReference type="InterPro" id="IPR004358">
    <property type="entry name" value="Sig_transdc_His_kin-like_C"/>
</dbReference>
<keyword evidence="4 12" id="KW-0597">Phosphoprotein</keyword>
<dbReference type="FunFam" id="2.60.40.10:FF:000791">
    <property type="entry name" value="Two-component system sensor histidine kinase/response regulator"/>
    <property type="match status" value="1"/>
</dbReference>
<dbReference type="Gene3D" id="2.130.10.10">
    <property type="entry name" value="YVTN repeat-like/Quinoprotein amine dehydrogenase"/>
    <property type="match status" value="1"/>
</dbReference>
<dbReference type="Pfam" id="PF02518">
    <property type="entry name" value="HATPase_c"/>
    <property type="match status" value="1"/>
</dbReference>
<feature type="domain" description="Histidine kinase" evidence="13">
    <location>
        <begin position="350"/>
        <end position="581"/>
    </location>
</feature>
<evidence type="ECO:0000256" key="11">
    <source>
        <dbReference type="ARBA" id="ARBA00023136"/>
    </source>
</evidence>
<organism evidence="15 16">
    <name type="scientific">Paracoccus lutimaris</name>
    <dbReference type="NCBI Taxonomy" id="1490030"/>
    <lineage>
        <taxon>Bacteria</taxon>
        <taxon>Pseudomonadati</taxon>
        <taxon>Pseudomonadota</taxon>
        <taxon>Alphaproteobacteria</taxon>
        <taxon>Rhodobacterales</taxon>
        <taxon>Paracoccaceae</taxon>
        <taxon>Paracoccus</taxon>
    </lineage>
</organism>
<evidence type="ECO:0000256" key="8">
    <source>
        <dbReference type="ARBA" id="ARBA00022777"/>
    </source>
</evidence>
<name>A0A368YV51_9RHOB</name>
<dbReference type="Pfam" id="PF00512">
    <property type="entry name" value="HisKA"/>
    <property type="match status" value="1"/>
</dbReference>
<evidence type="ECO:0000256" key="2">
    <source>
        <dbReference type="ARBA" id="ARBA00004370"/>
    </source>
</evidence>
<dbReference type="SMART" id="SM00387">
    <property type="entry name" value="HATPase_c"/>
    <property type="match status" value="1"/>
</dbReference>
<dbReference type="InterPro" id="IPR011123">
    <property type="entry name" value="Y_Y_Y"/>
</dbReference>
<dbReference type="EC" id="2.7.13.3" evidence="3"/>
<dbReference type="GO" id="GO:0016020">
    <property type="term" value="C:membrane"/>
    <property type="evidence" value="ECO:0007669"/>
    <property type="project" value="UniProtKB-SubCell"/>
</dbReference>
<dbReference type="PANTHER" id="PTHR43547:SF2">
    <property type="entry name" value="HYBRID SIGNAL TRANSDUCTION HISTIDINE KINASE C"/>
    <property type="match status" value="1"/>
</dbReference>
<evidence type="ECO:0000259" key="14">
    <source>
        <dbReference type="PROSITE" id="PS50110"/>
    </source>
</evidence>
<evidence type="ECO:0000256" key="1">
    <source>
        <dbReference type="ARBA" id="ARBA00000085"/>
    </source>
</evidence>
<feature type="domain" description="Response regulatory" evidence="14">
    <location>
        <begin position="603"/>
        <end position="717"/>
    </location>
</feature>
<evidence type="ECO:0000256" key="6">
    <source>
        <dbReference type="ARBA" id="ARBA00022692"/>
    </source>
</evidence>
<keyword evidence="10" id="KW-1133">Transmembrane helix</keyword>
<feature type="modified residue" description="4-aspartylphosphate" evidence="12">
    <location>
        <position position="652"/>
    </location>
</feature>